<keyword evidence="1" id="KW-0472">Membrane</keyword>
<feature type="transmembrane region" description="Helical" evidence="1">
    <location>
        <begin position="44"/>
        <end position="66"/>
    </location>
</feature>
<name>A0A413RBN5_9FIRM</name>
<dbReference type="Proteomes" id="UP000284779">
    <property type="component" value="Unassembled WGS sequence"/>
</dbReference>
<reference evidence="2 3" key="1">
    <citation type="submission" date="2018-08" db="EMBL/GenBank/DDBJ databases">
        <title>A genome reference for cultivated species of the human gut microbiota.</title>
        <authorList>
            <person name="Zou Y."/>
            <person name="Xue W."/>
            <person name="Luo G."/>
        </authorList>
    </citation>
    <scope>NUCLEOTIDE SEQUENCE [LARGE SCALE GENOMIC DNA]</scope>
    <source>
        <strain evidence="2 3">AM44-11BH</strain>
    </source>
</reference>
<dbReference type="RefSeq" id="WP_117969530.1">
    <property type="nucleotide sequence ID" value="NZ_CAUBDO010000027.1"/>
</dbReference>
<dbReference type="EMBL" id="QSFD01000002">
    <property type="protein sequence ID" value="RHA20019.1"/>
    <property type="molecule type" value="Genomic_DNA"/>
</dbReference>
<keyword evidence="3" id="KW-1185">Reference proteome</keyword>
<dbReference type="AlphaFoldDB" id="A0A413RBN5"/>
<accession>A0A413RBN5</accession>
<proteinExistence type="predicted"/>
<evidence type="ECO:0000313" key="2">
    <source>
        <dbReference type="EMBL" id="RHA20019.1"/>
    </source>
</evidence>
<keyword evidence="1" id="KW-0812">Transmembrane</keyword>
<comment type="caution">
    <text evidence="2">The sequence shown here is derived from an EMBL/GenBank/DDBJ whole genome shotgun (WGS) entry which is preliminary data.</text>
</comment>
<evidence type="ECO:0000313" key="3">
    <source>
        <dbReference type="Proteomes" id="UP000284779"/>
    </source>
</evidence>
<sequence length="71" mass="7526">MKYLSIIIIGCTCLLSGCIGLALDNLSEAVLLADSVVSSSGNSTLLHYLFILLLILGIGLIVHGLMHIEDK</sequence>
<evidence type="ECO:0000256" key="1">
    <source>
        <dbReference type="SAM" id="Phobius"/>
    </source>
</evidence>
<organism evidence="2 3">
    <name type="scientific">Eubacterium ventriosum</name>
    <dbReference type="NCBI Taxonomy" id="39496"/>
    <lineage>
        <taxon>Bacteria</taxon>
        <taxon>Bacillati</taxon>
        <taxon>Bacillota</taxon>
        <taxon>Clostridia</taxon>
        <taxon>Eubacteriales</taxon>
        <taxon>Eubacteriaceae</taxon>
        <taxon>Eubacterium</taxon>
    </lineage>
</organism>
<protein>
    <submittedName>
        <fullName evidence="2">Uncharacterized protein</fullName>
    </submittedName>
</protein>
<keyword evidence="1" id="KW-1133">Transmembrane helix</keyword>
<gene>
    <name evidence="2" type="ORF">DW944_02410</name>
</gene>
<dbReference type="PROSITE" id="PS51257">
    <property type="entry name" value="PROKAR_LIPOPROTEIN"/>
    <property type="match status" value="1"/>
</dbReference>